<feature type="transmembrane region" description="Helical" evidence="1">
    <location>
        <begin position="6"/>
        <end position="25"/>
    </location>
</feature>
<dbReference type="InterPro" id="IPR036465">
    <property type="entry name" value="vWFA_dom_sf"/>
</dbReference>
<dbReference type="STRING" id="112248.SAMN05444392_103287"/>
<dbReference type="Gene3D" id="3.40.50.410">
    <property type="entry name" value="von Willebrand factor, type A domain"/>
    <property type="match status" value="1"/>
</dbReference>
<dbReference type="EMBL" id="FQVL01000003">
    <property type="protein sequence ID" value="SHE82339.1"/>
    <property type="molecule type" value="Genomic_DNA"/>
</dbReference>
<dbReference type="RefSeq" id="WP_073154365.1">
    <property type="nucleotide sequence ID" value="NZ_FQVL01000003.1"/>
</dbReference>
<organism evidence="4 5">
    <name type="scientific">Seinonella peptonophila</name>
    <dbReference type="NCBI Taxonomy" id="112248"/>
    <lineage>
        <taxon>Bacteria</taxon>
        <taxon>Bacillati</taxon>
        <taxon>Bacillota</taxon>
        <taxon>Bacilli</taxon>
        <taxon>Bacillales</taxon>
        <taxon>Thermoactinomycetaceae</taxon>
        <taxon>Seinonella</taxon>
    </lineage>
</organism>
<dbReference type="Proteomes" id="UP000184476">
    <property type="component" value="Unassembled WGS sequence"/>
</dbReference>
<dbReference type="Pfam" id="PF07584">
    <property type="entry name" value="BatA"/>
    <property type="match status" value="1"/>
</dbReference>
<accession>A0A1M4WM51</accession>
<evidence type="ECO:0000259" key="2">
    <source>
        <dbReference type="Pfam" id="PF07584"/>
    </source>
</evidence>
<feature type="transmembrane region" description="Helical" evidence="1">
    <location>
        <begin position="60"/>
        <end position="77"/>
    </location>
</feature>
<evidence type="ECO:0000259" key="3">
    <source>
        <dbReference type="Pfam" id="PF13519"/>
    </source>
</evidence>
<dbReference type="SUPFAM" id="SSF53300">
    <property type="entry name" value="vWA-like"/>
    <property type="match status" value="1"/>
</dbReference>
<evidence type="ECO:0000256" key="1">
    <source>
        <dbReference type="SAM" id="Phobius"/>
    </source>
</evidence>
<feature type="domain" description="Aerotolerance regulator N-terminal" evidence="2">
    <location>
        <begin position="1"/>
        <end position="79"/>
    </location>
</feature>
<reference evidence="4 5" key="1">
    <citation type="submission" date="2016-11" db="EMBL/GenBank/DDBJ databases">
        <authorList>
            <person name="Jaros S."/>
            <person name="Januszkiewicz K."/>
            <person name="Wedrychowicz H."/>
        </authorList>
    </citation>
    <scope>NUCLEOTIDE SEQUENCE [LARGE SCALE GENOMIC DNA]</scope>
    <source>
        <strain evidence="4 5">DSM 44666</strain>
    </source>
</reference>
<evidence type="ECO:0000313" key="4">
    <source>
        <dbReference type="EMBL" id="SHE82339.1"/>
    </source>
</evidence>
<evidence type="ECO:0000313" key="5">
    <source>
        <dbReference type="Proteomes" id="UP000184476"/>
    </source>
</evidence>
<sequence>MQVLQPYSFLLLAYLLPAILLLYLLKRRYQDRVISSNLLWQRLFEDLEANRPWKKFQHHLLLWLQLLVAILLVFALSRPSLPADTIRTSSAIIVIDISGSMLAKEGKQTRLEIARQKVRSFIDHKDSDQQITLIAAGRVPRLLISQSDQESELMNVLDQLQPELGSSDLDAALSFAHALTTATNQSEILLVSDGASLSKQPASLPHRSIQIGSAKPNVAIGASSLEENEGKQELFVRVDQYGKVKNQVAVSVHDLQGNLLATQSLTMENETSQEVHFSQLPDQPVYQLDIRPIYDALAQDNRRYQMKTFQKKYPVHMLGSPSIFLQKVFSLSDQLELSTNPLTSNEGFSVVNGGNQWANQPALYFSTQLQGLANSKSSIHTAVSGQIENTTPHMIGEGLNFGELSVANLSPVRVPDWADVILQIEGKPLLVAGEYQGKRVVLFPFDLEKSDLALKPYFPVLMMQIAHWLVPELDAGAKESVPDETVEVKVPPATNEIQLSGFMQGKRRVIQGKVKIRLPEAVGLLKMTAVGAKHPFYFIRVGFPENESNLNLQKITTTPLVLHDQTLQGKQEFWWWLTWLVIIVVTWEWVVFKRGY</sequence>
<keyword evidence="1" id="KW-0812">Transmembrane</keyword>
<keyword evidence="1" id="KW-0472">Membrane</keyword>
<gene>
    <name evidence="4" type="ORF">SAMN05444392_103287</name>
</gene>
<keyword evidence="5" id="KW-1185">Reference proteome</keyword>
<dbReference type="AlphaFoldDB" id="A0A1M4WM51"/>
<dbReference type="PANTHER" id="PTHR37464">
    <property type="entry name" value="BLL2463 PROTEIN"/>
    <property type="match status" value="1"/>
</dbReference>
<dbReference type="CDD" id="cd00198">
    <property type="entry name" value="vWFA"/>
    <property type="match status" value="1"/>
</dbReference>
<dbReference type="PANTHER" id="PTHR37464:SF1">
    <property type="entry name" value="BLL2463 PROTEIN"/>
    <property type="match status" value="1"/>
</dbReference>
<feature type="domain" description="VWFA" evidence="3">
    <location>
        <begin position="92"/>
        <end position="194"/>
    </location>
</feature>
<protein>
    <submittedName>
        <fullName evidence="4">Aerotolerance regulator N-terminal</fullName>
    </submittedName>
</protein>
<keyword evidence="1" id="KW-1133">Transmembrane helix</keyword>
<dbReference type="Pfam" id="PF13519">
    <property type="entry name" value="VWA_2"/>
    <property type="match status" value="1"/>
</dbReference>
<dbReference type="InterPro" id="IPR002035">
    <property type="entry name" value="VWF_A"/>
</dbReference>
<dbReference type="OrthoDB" id="9780136at2"/>
<name>A0A1M4WM51_9BACL</name>
<feature type="transmembrane region" description="Helical" evidence="1">
    <location>
        <begin position="573"/>
        <end position="592"/>
    </location>
</feature>
<dbReference type="InterPro" id="IPR024163">
    <property type="entry name" value="Aerotolerance_reg_N"/>
</dbReference>
<proteinExistence type="predicted"/>